<keyword evidence="1" id="KW-0812">Transmembrane</keyword>
<keyword evidence="1" id="KW-0472">Membrane</keyword>
<feature type="transmembrane region" description="Helical" evidence="1">
    <location>
        <begin position="12"/>
        <end position="33"/>
    </location>
</feature>
<reference evidence="2" key="1">
    <citation type="submission" date="2021-03" db="EMBL/GenBank/DDBJ databases">
        <authorList>
            <person name="Tagirdzhanova G."/>
        </authorList>
    </citation>
    <scope>NUCLEOTIDE SEQUENCE</scope>
</reference>
<gene>
    <name evidence="2" type="ORF">HETSPECPRED_002346</name>
</gene>
<evidence type="ECO:0000313" key="2">
    <source>
        <dbReference type="EMBL" id="CAF9915270.1"/>
    </source>
</evidence>
<evidence type="ECO:0000313" key="3">
    <source>
        <dbReference type="Proteomes" id="UP000664521"/>
    </source>
</evidence>
<dbReference type="Proteomes" id="UP000664521">
    <property type="component" value="Unassembled WGS sequence"/>
</dbReference>
<protein>
    <submittedName>
        <fullName evidence="2">Uncharacterized protein</fullName>
    </submittedName>
</protein>
<accession>A0A8H3F134</accession>
<keyword evidence="3" id="KW-1185">Reference proteome</keyword>
<proteinExistence type="predicted"/>
<dbReference type="EMBL" id="CAJPDS010000015">
    <property type="protein sequence ID" value="CAF9915270.1"/>
    <property type="molecule type" value="Genomic_DNA"/>
</dbReference>
<dbReference type="AlphaFoldDB" id="A0A8H3F134"/>
<keyword evidence="1" id="KW-1133">Transmembrane helix</keyword>
<organism evidence="2 3">
    <name type="scientific">Heterodermia speciosa</name>
    <dbReference type="NCBI Taxonomy" id="116794"/>
    <lineage>
        <taxon>Eukaryota</taxon>
        <taxon>Fungi</taxon>
        <taxon>Dikarya</taxon>
        <taxon>Ascomycota</taxon>
        <taxon>Pezizomycotina</taxon>
        <taxon>Lecanoromycetes</taxon>
        <taxon>OSLEUM clade</taxon>
        <taxon>Lecanoromycetidae</taxon>
        <taxon>Caliciales</taxon>
        <taxon>Physciaceae</taxon>
        <taxon>Heterodermia</taxon>
    </lineage>
</organism>
<name>A0A8H3F134_9LECA</name>
<dbReference type="OrthoDB" id="4157269at2759"/>
<sequence length="116" mass="12220">MASQNTPSSSTSLYISLTAVITVLLAIGTYLYVSGTGNDIAQWVAEKYFKAEAKAEEKALEKAGATKAEGFLKDQLKKNPVVSNDELNEIQDGLGDEAAKEFGNGGIGEGIGKAFD</sequence>
<evidence type="ECO:0000256" key="1">
    <source>
        <dbReference type="SAM" id="Phobius"/>
    </source>
</evidence>
<comment type="caution">
    <text evidence="2">The sequence shown here is derived from an EMBL/GenBank/DDBJ whole genome shotgun (WGS) entry which is preliminary data.</text>
</comment>